<sequence>MVKFPKTAATVAAVGAGLLGAAGATATYRPQRRPGAPAGHPAGFEALRESVVGKLQAAVRCPTVSYPEEERIDIAPFDELHALLREQFPRLHAGLGLTRVGRHGLLFHWKGRGPGDPVVLMAHQDVVPIDKDAAWAHPAFGAEVADGMLWGRGTLDDKGCLITTCEAVERLLQKGFVPARDVYLSFGANEEVGGDCATLAAAELERRGVHPWFVLDEGGALAGGAFPGVAAPIAVIGVAEKGTTNLELRTHGPGGHASTPARNDTTARLARAILRLEDNPFPPRIPVATVEMVDRLGRHAALPVRAAFALTRRLPGVLSVAFDRLGPETAGMTRTTLAVTQLFGAPGPNVIPSTASAVVNLRVMIGETVQDCIDRIRKVIADDSVEINVLMRTEPSALSPSSGPAWDHLVSSIADVFPEAIPSPYLMMGGTDSRFLTHLCPNVYRFAPFRMSKAQRESIHSYDERIGVDAVAEGVLWYQHLIEGLPG</sequence>
<dbReference type="GO" id="GO:0046872">
    <property type="term" value="F:metal ion binding"/>
    <property type="evidence" value="ECO:0007669"/>
    <property type="project" value="UniProtKB-KW"/>
</dbReference>
<gene>
    <name evidence="8" type="ORF">FGL98_08845</name>
</gene>
<evidence type="ECO:0000256" key="5">
    <source>
        <dbReference type="ARBA" id="ARBA00022833"/>
    </source>
</evidence>
<proteinExistence type="inferred from homology"/>
<dbReference type="InterPro" id="IPR002933">
    <property type="entry name" value="Peptidase_M20"/>
</dbReference>
<evidence type="ECO:0000256" key="6">
    <source>
        <dbReference type="SAM" id="SignalP"/>
    </source>
</evidence>
<dbReference type="OrthoDB" id="3665926at2"/>
<dbReference type="PANTHER" id="PTHR45962:SF1">
    <property type="entry name" value="N-FATTY-ACYL-AMINO ACID SYNTHASE_HYDROLASE PM20D1"/>
    <property type="match status" value="1"/>
</dbReference>
<organism evidence="8 9">
    <name type="scientific">Leekyejoonella antrihumi</name>
    <dbReference type="NCBI Taxonomy" id="1660198"/>
    <lineage>
        <taxon>Bacteria</taxon>
        <taxon>Bacillati</taxon>
        <taxon>Actinomycetota</taxon>
        <taxon>Actinomycetes</taxon>
        <taxon>Micrococcales</taxon>
        <taxon>Dermacoccaceae</taxon>
        <taxon>Leekyejoonella</taxon>
    </lineage>
</organism>
<dbReference type="GO" id="GO:0008233">
    <property type="term" value="F:peptidase activity"/>
    <property type="evidence" value="ECO:0007669"/>
    <property type="project" value="UniProtKB-KW"/>
</dbReference>
<dbReference type="Pfam" id="PF01546">
    <property type="entry name" value="Peptidase_M20"/>
    <property type="match status" value="1"/>
</dbReference>
<keyword evidence="2" id="KW-0645">Protease</keyword>
<dbReference type="InterPro" id="IPR047177">
    <property type="entry name" value="Pept_M20A"/>
</dbReference>
<accession>A0A563E3S1</accession>
<dbReference type="Gene3D" id="3.40.630.10">
    <property type="entry name" value="Zn peptidases"/>
    <property type="match status" value="1"/>
</dbReference>
<keyword evidence="5" id="KW-0862">Zinc</keyword>
<evidence type="ECO:0000313" key="8">
    <source>
        <dbReference type="EMBL" id="TWP36851.1"/>
    </source>
</evidence>
<keyword evidence="6" id="KW-0732">Signal</keyword>
<feature type="domain" description="Peptidase M20 dimerisation" evidence="7">
    <location>
        <begin position="238"/>
        <end position="385"/>
    </location>
</feature>
<dbReference type="PANTHER" id="PTHR45962">
    <property type="entry name" value="N-FATTY-ACYL-AMINO ACID SYNTHASE/HYDROLASE PM20D1"/>
    <property type="match status" value="1"/>
</dbReference>
<evidence type="ECO:0000256" key="3">
    <source>
        <dbReference type="ARBA" id="ARBA00022723"/>
    </source>
</evidence>
<dbReference type="InterPro" id="IPR036264">
    <property type="entry name" value="Bact_exopeptidase_dim_dom"/>
</dbReference>
<feature type="signal peptide" evidence="6">
    <location>
        <begin position="1"/>
        <end position="26"/>
    </location>
</feature>
<dbReference type="EMBL" id="VCQV01000009">
    <property type="protein sequence ID" value="TWP36851.1"/>
    <property type="molecule type" value="Genomic_DNA"/>
</dbReference>
<keyword evidence="4 8" id="KW-0378">Hydrolase</keyword>
<reference evidence="8 9" key="1">
    <citation type="submission" date="2019-05" db="EMBL/GenBank/DDBJ databases">
        <authorList>
            <person name="Lee S.D."/>
        </authorList>
    </citation>
    <scope>NUCLEOTIDE SEQUENCE [LARGE SCALE GENOMIC DNA]</scope>
    <source>
        <strain evidence="8 9">C5-26</strain>
    </source>
</reference>
<keyword evidence="9" id="KW-1185">Reference proteome</keyword>
<dbReference type="Pfam" id="PF07687">
    <property type="entry name" value="M20_dimer"/>
    <property type="match status" value="1"/>
</dbReference>
<evidence type="ECO:0000256" key="2">
    <source>
        <dbReference type="ARBA" id="ARBA00022670"/>
    </source>
</evidence>
<dbReference type="Proteomes" id="UP000320244">
    <property type="component" value="Unassembled WGS sequence"/>
</dbReference>
<dbReference type="Gene3D" id="1.10.150.900">
    <property type="match status" value="1"/>
</dbReference>
<dbReference type="AlphaFoldDB" id="A0A563E3S1"/>
<comment type="similarity">
    <text evidence="1">Belongs to the peptidase M20A family.</text>
</comment>
<feature type="chain" id="PRO_5039614138" evidence="6">
    <location>
        <begin position="27"/>
        <end position="487"/>
    </location>
</feature>
<dbReference type="InterPro" id="IPR011650">
    <property type="entry name" value="Peptidase_M20_dimer"/>
</dbReference>
<reference evidence="8 9" key="2">
    <citation type="submission" date="2019-08" db="EMBL/GenBank/DDBJ databases">
        <title>Jejuicoccus antrihumi gen. nov., sp. nov., a new member of the family Dermacoccaceae isolated from a cave.</title>
        <authorList>
            <person name="Schumann P."/>
            <person name="Kim I.S."/>
        </authorList>
    </citation>
    <scope>NUCLEOTIDE SEQUENCE [LARGE SCALE GENOMIC DNA]</scope>
    <source>
        <strain evidence="8 9">C5-26</strain>
    </source>
</reference>
<dbReference type="SUPFAM" id="SSF55031">
    <property type="entry name" value="Bacterial exopeptidase dimerisation domain"/>
    <property type="match status" value="1"/>
</dbReference>
<keyword evidence="3" id="KW-0479">Metal-binding</keyword>
<dbReference type="GO" id="GO:0006508">
    <property type="term" value="P:proteolysis"/>
    <property type="evidence" value="ECO:0007669"/>
    <property type="project" value="UniProtKB-KW"/>
</dbReference>
<protein>
    <submittedName>
        <fullName evidence="8">M20/M25/M40 family metallo-hydrolase</fullName>
    </submittedName>
</protein>
<evidence type="ECO:0000256" key="1">
    <source>
        <dbReference type="ARBA" id="ARBA00006247"/>
    </source>
</evidence>
<evidence type="ECO:0000313" key="9">
    <source>
        <dbReference type="Proteomes" id="UP000320244"/>
    </source>
</evidence>
<dbReference type="SUPFAM" id="SSF53187">
    <property type="entry name" value="Zn-dependent exopeptidases"/>
    <property type="match status" value="1"/>
</dbReference>
<comment type="caution">
    <text evidence="8">The sequence shown here is derived from an EMBL/GenBank/DDBJ whole genome shotgun (WGS) entry which is preliminary data.</text>
</comment>
<evidence type="ECO:0000259" key="7">
    <source>
        <dbReference type="Pfam" id="PF07687"/>
    </source>
</evidence>
<dbReference type="Gene3D" id="3.30.70.360">
    <property type="match status" value="1"/>
</dbReference>
<name>A0A563E3S1_9MICO</name>
<dbReference type="RefSeq" id="WP_146316392.1">
    <property type="nucleotide sequence ID" value="NZ_VCQV01000009.1"/>
</dbReference>
<evidence type="ECO:0000256" key="4">
    <source>
        <dbReference type="ARBA" id="ARBA00022801"/>
    </source>
</evidence>